<keyword evidence="4" id="KW-1185">Reference proteome</keyword>
<dbReference type="GO" id="GO:0006048">
    <property type="term" value="P:UDP-N-acetylglucosamine biosynthetic process"/>
    <property type="evidence" value="ECO:0007669"/>
    <property type="project" value="UniProtKB-UniRule"/>
</dbReference>
<gene>
    <name evidence="3" type="ORF">AAL_07101</name>
</gene>
<comment type="pathway">
    <text evidence="1">Nucleotide-sugar biosynthesis; UDP-N-acetyl-alpha-D-glucosamine biosynthesis; N-acetyl-alpha-D-glucosamine 1-phosphate from alpha-D-glucosamine 6-phosphate (route I): step 1/2.</text>
</comment>
<dbReference type="Pfam" id="PF00583">
    <property type="entry name" value="Acetyltransf_1"/>
    <property type="match status" value="1"/>
</dbReference>
<organism evidence="3 4">
    <name type="scientific">Moelleriella libera RCEF 2490</name>
    <dbReference type="NCBI Taxonomy" id="1081109"/>
    <lineage>
        <taxon>Eukaryota</taxon>
        <taxon>Fungi</taxon>
        <taxon>Dikarya</taxon>
        <taxon>Ascomycota</taxon>
        <taxon>Pezizomycotina</taxon>
        <taxon>Sordariomycetes</taxon>
        <taxon>Hypocreomycetidae</taxon>
        <taxon>Hypocreales</taxon>
        <taxon>Clavicipitaceae</taxon>
        <taxon>Moelleriella</taxon>
    </lineage>
</organism>
<evidence type="ECO:0000313" key="4">
    <source>
        <dbReference type="Proteomes" id="UP000078544"/>
    </source>
</evidence>
<dbReference type="EC" id="2.3.1.4" evidence="1"/>
<protein>
    <recommendedName>
        <fullName evidence="1">Glucosamine 6-phosphate N-acetyltransferase</fullName>
        <ecNumber evidence="1">2.3.1.4</ecNumber>
    </recommendedName>
</protein>
<keyword evidence="1 3" id="KW-0012">Acyltransferase</keyword>
<evidence type="ECO:0000259" key="2">
    <source>
        <dbReference type="PROSITE" id="PS51186"/>
    </source>
</evidence>
<dbReference type="OrthoDB" id="10039976at2759"/>
<sequence>MAALFSATLISPEVASSLPLGYTLRPLEKADYAKGFLTCLHDLTWTGEETEEEFSARYDEMDTQGAGPYYYIVIEHEGRIVGTGALIVEKKFIWNRALVGHVEEICIAKAHQSRGLGLKMIKALDSVAKNLGCTKNLLNCDPAKNGFYLKCGYVSSGMEMQHAFKEHKP</sequence>
<comment type="similarity">
    <text evidence="1">Belongs to the acetyltransferase family. GNA1 subfamily.</text>
</comment>
<proteinExistence type="inferred from homology"/>
<dbReference type="InterPro" id="IPR016181">
    <property type="entry name" value="Acyl_CoA_acyltransferase"/>
</dbReference>
<dbReference type="Gene3D" id="3.40.630.30">
    <property type="match status" value="1"/>
</dbReference>
<dbReference type="InterPro" id="IPR039143">
    <property type="entry name" value="GNPNAT1-like"/>
</dbReference>
<dbReference type="STRING" id="1081109.A0A167Y566"/>
<comment type="catalytic activity">
    <reaction evidence="1">
        <text>D-glucosamine 6-phosphate + acetyl-CoA = N-acetyl-D-glucosamine 6-phosphate + CoA + H(+)</text>
        <dbReference type="Rhea" id="RHEA:10292"/>
        <dbReference type="ChEBI" id="CHEBI:15378"/>
        <dbReference type="ChEBI" id="CHEBI:57287"/>
        <dbReference type="ChEBI" id="CHEBI:57288"/>
        <dbReference type="ChEBI" id="CHEBI:57513"/>
        <dbReference type="ChEBI" id="CHEBI:58725"/>
        <dbReference type="EC" id="2.3.1.4"/>
    </reaction>
</comment>
<name>A0A167Y566_9HYPO</name>
<dbReference type="Proteomes" id="UP000078544">
    <property type="component" value="Unassembled WGS sequence"/>
</dbReference>
<dbReference type="PANTHER" id="PTHR13355">
    <property type="entry name" value="GLUCOSAMINE 6-PHOSPHATE N-ACETYLTRANSFERASE"/>
    <property type="match status" value="1"/>
</dbReference>
<dbReference type="EMBL" id="AZGY01000020">
    <property type="protein sequence ID" value="KZZ90875.1"/>
    <property type="molecule type" value="Genomic_DNA"/>
</dbReference>
<dbReference type="UniPathway" id="UPA00113">
    <property type="reaction ID" value="UER00529"/>
</dbReference>
<dbReference type="AlphaFoldDB" id="A0A167Y566"/>
<feature type="domain" description="N-acetyltransferase" evidence="2">
    <location>
        <begin position="22"/>
        <end position="169"/>
    </location>
</feature>
<keyword evidence="1 3" id="KW-0808">Transferase</keyword>
<evidence type="ECO:0000256" key="1">
    <source>
        <dbReference type="RuleBase" id="RU365086"/>
    </source>
</evidence>
<dbReference type="CDD" id="cd04301">
    <property type="entry name" value="NAT_SF"/>
    <property type="match status" value="1"/>
</dbReference>
<dbReference type="PANTHER" id="PTHR13355:SF11">
    <property type="entry name" value="GLUCOSAMINE 6-PHOSPHATE N-ACETYLTRANSFERASE"/>
    <property type="match status" value="1"/>
</dbReference>
<dbReference type="InterPro" id="IPR000182">
    <property type="entry name" value="GNAT_dom"/>
</dbReference>
<dbReference type="SUPFAM" id="SSF55729">
    <property type="entry name" value="Acyl-CoA N-acyltransferases (Nat)"/>
    <property type="match status" value="1"/>
</dbReference>
<dbReference type="PROSITE" id="PS51186">
    <property type="entry name" value="GNAT"/>
    <property type="match status" value="1"/>
</dbReference>
<comment type="caution">
    <text evidence="3">The sequence shown here is derived from an EMBL/GenBank/DDBJ whole genome shotgun (WGS) entry which is preliminary data.</text>
</comment>
<evidence type="ECO:0000313" key="3">
    <source>
        <dbReference type="EMBL" id="KZZ90875.1"/>
    </source>
</evidence>
<reference evidence="3 4" key="1">
    <citation type="journal article" date="2016" name="Genome Biol. Evol.">
        <title>Divergent and convergent evolution of fungal pathogenicity.</title>
        <authorList>
            <person name="Shang Y."/>
            <person name="Xiao G."/>
            <person name="Zheng P."/>
            <person name="Cen K."/>
            <person name="Zhan S."/>
            <person name="Wang C."/>
        </authorList>
    </citation>
    <scope>NUCLEOTIDE SEQUENCE [LARGE SCALE GENOMIC DNA]</scope>
    <source>
        <strain evidence="3 4">RCEF 2490</strain>
    </source>
</reference>
<accession>A0A167Y566</accession>
<dbReference type="GO" id="GO:0004343">
    <property type="term" value="F:glucosamine 6-phosphate N-acetyltransferase activity"/>
    <property type="evidence" value="ECO:0007669"/>
    <property type="project" value="UniProtKB-UniRule"/>
</dbReference>